<dbReference type="GeneID" id="106127246"/>
<feature type="domain" description="Major facilitator superfamily (MFS) profile" evidence="6">
    <location>
        <begin position="29"/>
        <end position="508"/>
    </location>
</feature>
<dbReference type="PROSITE" id="PS50850">
    <property type="entry name" value="MFS"/>
    <property type="match status" value="1"/>
</dbReference>
<dbReference type="InterPro" id="IPR005828">
    <property type="entry name" value="MFS_sugar_transport-like"/>
</dbReference>
<feature type="transmembrane region" description="Helical" evidence="5">
    <location>
        <begin position="484"/>
        <end position="503"/>
    </location>
</feature>
<dbReference type="InterPro" id="IPR005829">
    <property type="entry name" value="Sugar_transporter_CS"/>
</dbReference>
<organism evidence="7">
    <name type="scientific">Papilio xuthus</name>
    <name type="common">Asian swallowtail butterfly</name>
    <dbReference type="NCBI Taxonomy" id="66420"/>
    <lineage>
        <taxon>Eukaryota</taxon>
        <taxon>Metazoa</taxon>
        <taxon>Ecdysozoa</taxon>
        <taxon>Arthropoda</taxon>
        <taxon>Hexapoda</taxon>
        <taxon>Insecta</taxon>
        <taxon>Pterygota</taxon>
        <taxon>Neoptera</taxon>
        <taxon>Endopterygota</taxon>
        <taxon>Lepidoptera</taxon>
        <taxon>Glossata</taxon>
        <taxon>Ditrysia</taxon>
        <taxon>Papilionoidea</taxon>
        <taxon>Papilionidae</taxon>
        <taxon>Papilioninae</taxon>
        <taxon>Papilio</taxon>
    </lineage>
</organism>
<dbReference type="Pfam" id="PF00083">
    <property type="entry name" value="Sugar_tr"/>
    <property type="match status" value="1"/>
</dbReference>
<feature type="transmembrane region" description="Helical" evidence="5">
    <location>
        <begin position="24"/>
        <end position="48"/>
    </location>
</feature>
<name>A0AAJ7EKH2_PAPXU</name>
<feature type="transmembrane region" description="Helical" evidence="5">
    <location>
        <begin position="419"/>
        <end position="439"/>
    </location>
</feature>
<evidence type="ECO:0000256" key="2">
    <source>
        <dbReference type="ARBA" id="ARBA00022692"/>
    </source>
</evidence>
<feature type="transmembrane region" description="Helical" evidence="5">
    <location>
        <begin position="388"/>
        <end position="407"/>
    </location>
</feature>
<evidence type="ECO:0000256" key="4">
    <source>
        <dbReference type="ARBA" id="ARBA00023136"/>
    </source>
</evidence>
<feature type="transmembrane region" description="Helical" evidence="5">
    <location>
        <begin position="363"/>
        <end position="381"/>
    </location>
</feature>
<evidence type="ECO:0000256" key="5">
    <source>
        <dbReference type="SAM" id="Phobius"/>
    </source>
</evidence>
<accession>A0AAJ7EKH2</accession>
<dbReference type="AlphaFoldDB" id="A0AAJ7EKH2"/>
<feature type="transmembrane region" description="Helical" evidence="5">
    <location>
        <begin position="460"/>
        <end position="478"/>
    </location>
</feature>
<feature type="transmembrane region" description="Helical" evidence="5">
    <location>
        <begin position="219"/>
        <end position="240"/>
    </location>
</feature>
<feature type="transmembrane region" description="Helical" evidence="5">
    <location>
        <begin position="246"/>
        <end position="265"/>
    </location>
</feature>
<feature type="transmembrane region" description="Helical" evidence="5">
    <location>
        <begin position="159"/>
        <end position="177"/>
    </location>
</feature>
<dbReference type="InterPro" id="IPR020846">
    <property type="entry name" value="MFS_dom"/>
</dbReference>
<gene>
    <name evidence="7" type="primary">LOC106127246</name>
</gene>
<protein>
    <submittedName>
        <fullName evidence="7">Organic cation transporter protein isoform X1</fullName>
    </submittedName>
</protein>
<evidence type="ECO:0000256" key="1">
    <source>
        <dbReference type="ARBA" id="ARBA00004141"/>
    </source>
</evidence>
<keyword evidence="2 5" id="KW-0812">Transmembrane</keyword>
<dbReference type="GO" id="GO:0016020">
    <property type="term" value="C:membrane"/>
    <property type="evidence" value="ECO:0007669"/>
    <property type="project" value="UniProtKB-SubCell"/>
</dbReference>
<keyword evidence="3 5" id="KW-1133">Transmembrane helix</keyword>
<comment type="subcellular location">
    <subcellularLocation>
        <location evidence="1">Membrane</location>
        <topology evidence="1">Multi-pass membrane protein</topology>
    </subcellularLocation>
</comment>
<reference evidence="7" key="1">
    <citation type="submission" date="2025-08" db="UniProtKB">
        <authorList>
            <consortium name="RefSeq"/>
        </authorList>
    </citation>
    <scope>IDENTIFICATION</scope>
</reference>
<dbReference type="InterPro" id="IPR036259">
    <property type="entry name" value="MFS_trans_sf"/>
</dbReference>
<evidence type="ECO:0000259" key="6">
    <source>
        <dbReference type="PROSITE" id="PS50850"/>
    </source>
</evidence>
<dbReference type="Gene3D" id="1.20.1250.20">
    <property type="entry name" value="MFS general substrate transporter like domains"/>
    <property type="match status" value="1"/>
</dbReference>
<keyword evidence="4 5" id="KW-0472">Membrane</keyword>
<dbReference type="KEGG" id="pxu:106127246"/>
<dbReference type="Proteomes" id="UP000694872">
    <property type="component" value="Unplaced"/>
</dbReference>
<proteinExistence type="predicted"/>
<dbReference type="SUPFAM" id="SSF103473">
    <property type="entry name" value="MFS general substrate transporter"/>
    <property type="match status" value="1"/>
</dbReference>
<dbReference type="RefSeq" id="XP_013180785.1">
    <property type="nucleotide sequence ID" value="XM_013325331.1"/>
</dbReference>
<evidence type="ECO:0000256" key="3">
    <source>
        <dbReference type="ARBA" id="ARBA00022989"/>
    </source>
</evidence>
<sequence>MDSVFDQALIEIGQDGRFQKKFDIIYNVIFAVLWPMAYMNLILALVVVPHMCQVSGKPDSISELYWKEINIPQYTNAAGEVKFDSCLMYINGSSSNDTKACDKYEYDKTWYEETVPTKNNWVCDKELYVANIFAASKIGELVGSMVFGWFGDAYGRRPAYITSLALLVLGRVISLFAGSSFIFFVIGSVIAAFPSWSAIQSVTVISMELSSAERRSTTATLRFAGWSVGMALMAVLFWWLRHWQTFFIATIILQIPFLIFSWKMVESPRWLWIQGHSKKCVKYLKQIAKENKRDLSVETENSILNVKPVQNNETLGYIALFSGWTLAKNTTLQLVFWVCISVNYTVIMMSSGDKSDGNPFLEFLWQALAEVPGYFIAAWLADRIGRRNTGVLSFAIGACMWIILALRESSSNAIFRHPLIGSGIVIVTRLSATMGYYIINILNFELYPTCIRQSGMCLGNLFSSGGSALAPYIFYLGHRVNSQLSSVILTGVSVIGVISTLLLPETLNKKLPETIEDAQVFGKTTQTYTPVLLNTSDEDPVVALEKNEND</sequence>
<evidence type="ECO:0000313" key="7">
    <source>
        <dbReference type="RefSeq" id="XP_013180785.1"/>
    </source>
</evidence>
<dbReference type="PANTHER" id="PTHR24064">
    <property type="entry name" value="SOLUTE CARRIER FAMILY 22 MEMBER"/>
    <property type="match status" value="1"/>
</dbReference>
<dbReference type="GO" id="GO:0022857">
    <property type="term" value="F:transmembrane transporter activity"/>
    <property type="evidence" value="ECO:0007669"/>
    <property type="project" value="InterPro"/>
</dbReference>
<dbReference type="PROSITE" id="PS00216">
    <property type="entry name" value="SUGAR_TRANSPORT_1"/>
    <property type="match status" value="1"/>
</dbReference>
<feature type="transmembrane region" description="Helical" evidence="5">
    <location>
        <begin position="334"/>
        <end position="351"/>
    </location>
</feature>